<dbReference type="InterPro" id="IPR023631">
    <property type="entry name" value="Amidase_dom"/>
</dbReference>
<dbReference type="InterPro" id="IPR036928">
    <property type="entry name" value="AS_sf"/>
</dbReference>
<name>A0A1F6MP54_9BACT</name>
<comment type="catalytic activity">
    <reaction evidence="6 7">
        <text>L-glutamyl-tRNA(Gln) + L-glutamine + ATP + H2O = L-glutaminyl-tRNA(Gln) + L-glutamate + ADP + phosphate + H(+)</text>
        <dbReference type="Rhea" id="RHEA:17521"/>
        <dbReference type="Rhea" id="RHEA-COMP:9681"/>
        <dbReference type="Rhea" id="RHEA-COMP:9684"/>
        <dbReference type="ChEBI" id="CHEBI:15377"/>
        <dbReference type="ChEBI" id="CHEBI:15378"/>
        <dbReference type="ChEBI" id="CHEBI:29985"/>
        <dbReference type="ChEBI" id="CHEBI:30616"/>
        <dbReference type="ChEBI" id="CHEBI:43474"/>
        <dbReference type="ChEBI" id="CHEBI:58359"/>
        <dbReference type="ChEBI" id="CHEBI:78520"/>
        <dbReference type="ChEBI" id="CHEBI:78521"/>
        <dbReference type="ChEBI" id="CHEBI:456216"/>
        <dbReference type="EC" id="6.3.5.7"/>
    </reaction>
</comment>
<proteinExistence type="inferred from homology"/>
<dbReference type="GO" id="GO:0005524">
    <property type="term" value="F:ATP binding"/>
    <property type="evidence" value="ECO:0007669"/>
    <property type="project" value="UniProtKB-KW"/>
</dbReference>
<dbReference type="EMBL" id="MFQE01000026">
    <property type="protein sequence ID" value="OGH73439.1"/>
    <property type="molecule type" value="Genomic_DNA"/>
</dbReference>
<keyword evidence="9" id="KW-0808">Transferase</keyword>
<evidence type="ECO:0000256" key="5">
    <source>
        <dbReference type="ARBA" id="ARBA00022917"/>
    </source>
</evidence>
<dbReference type="SUPFAM" id="SSF75304">
    <property type="entry name" value="Amidase signature (AS) enzymes"/>
    <property type="match status" value="1"/>
</dbReference>
<feature type="domain" description="Amidase" evidence="8">
    <location>
        <begin position="24"/>
        <end position="469"/>
    </location>
</feature>
<dbReference type="GO" id="GO:0016740">
    <property type="term" value="F:transferase activity"/>
    <property type="evidence" value="ECO:0007669"/>
    <property type="project" value="UniProtKB-KW"/>
</dbReference>
<dbReference type="Gene3D" id="3.90.1300.10">
    <property type="entry name" value="Amidase signature (AS) domain"/>
    <property type="match status" value="1"/>
</dbReference>
<dbReference type="InterPro" id="IPR020556">
    <property type="entry name" value="Amidase_CS"/>
</dbReference>
<dbReference type="GO" id="GO:0006412">
    <property type="term" value="P:translation"/>
    <property type="evidence" value="ECO:0007669"/>
    <property type="project" value="UniProtKB-UniRule"/>
</dbReference>
<organism evidence="9 10">
    <name type="scientific">Candidatus Magasanikbacteria bacterium RIFCSPHIGHO2_02_FULL_51_14</name>
    <dbReference type="NCBI Taxonomy" id="1798683"/>
    <lineage>
        <taxon>Bacteria</taxon>
        <taxon>Candidatus Magasanikiibacteriota</taxon>
    </lineage>
</organism>
<feature type="active site" description="Charge relay system" evidence="7">
    <location>
        <position position="153"/>
    </location>
</feature>
<evidence type="ECO:0000256" key="1">
    <source>
        <dbReference type="ARBA" id="ARBA00008069"/>
    </source>
</evidence>
<evidence type="ECO:0000256" key="7">
    <source>
        <dbReference type="HAMAP-Rule" id="MF_00120"/>
    </source>
</evidence>
<comment type="caution">
    <text evidence="9">The sequence shown here is derived from an EMBL/GenBank/DDBJ whole genome shotgun (WGS) entry which is preliminary data.</text>
</comment>
<comment type="similarity">
    <text evidence="1 7">Belongs to the amidase family. GatA subfamily.</text>
</comment>
<evidence type="ECO:0000313" key="9">
    <source>
        <dbReference type="EMBL" id="OGH73439.1"/>
    </source>
</evidence>
<protein>
    <recommendedName>
        <fullName evidence="7">Glutamyl-tRNA(Gln) amidotransferase subunit A</fullName>
        <shortName evidence="7">Glu-ADT subunit A</shortName>
        <ecNumber evidence="7">6.3.5.7</ecNumber>
    </recommendedName>
</protein>
<keyword evidence="4 7" id="KW-0067">ATP-binding</keyword>
<dbReference type="PANTHER" id="PTHR11895">
    <property type="entry name" value="TRANSAMIDASE"/>
    <property type="match status" value="1"/>
</dbReference>
<dbReference type="PANTHER" id="PTHR11895:SF151">
    <property type="entry name" value="GLUTAMYL-TRNA(GLN) AMIDOTRANSFERASE SUBUNIT A"/>
    <property type="match status" value="1"/>
</dbReference>
<dbReference type="InterPro" id="IPR000120">
    <property type="entry name" value="Amidase"/>
</dbReference>
<dbReference type="AlphaFoldDB" id="A0A1F6MP54"/>
<gene>
    <name evidence="7 9" type="primary">gatA</name>
    <name evidence="9" type="ORF">A3C90_03780</name>
</gene>
<evidence type="ECO:0000256" key="2">
    <source>
        <dbReference type="ARBA" id="ARBA00022598"/>
    </source>
</evidence>
<dbReference type="GO" id="GO:0030956">
    <property type="term" value="C:glutamyl-tRNA(Gln) amidotransferase complex"/>
    <property type="evidence" value="ECO:0007669"/>
    <property type="project" value="InterPro"/>
</dbReference>
<evidence type="ECO:0000259" key="8">
    <source>
        <dbReference type="Pfam" id="PF01425"/>
    </source>
</evidence>
<dbReference type="NCBIfam" id="TIGR00132">
    <property type="entry name" value="gatA"/>
    <property type="match status" value="1"/>
</dbReference>
<accession>A0A1F6MP54</accession>
<dbReference type="Pfam" id="PF01425">
    <property type="entry name" value="Amidase"/>
    <property type="match status" value="1"/>
</dbReference>
<dbReference type="EC" id="6.3.5.7" evidence="7"/>
<evidence type="ECO:0000256" key="4">
    <source>
        <dbReference type="ARBA" id="ARBA00022840"/>
    </source>
</evidence>
<dbReference type="PROSITE" id="PS00571">
    <property type="entry name" value="AMIDASES"/>
    <property type="match status" value="1"/>
</dbReference>
<evidence type="ECO:0000256" key="6">
    <source>
        <dbReference type="ARBA" id="ARBA00047407"/>
    </source>
</evidence>
<keyword evidence="3 7" id="KW-0547">Nucleotide-binding</keyword>
<dbReference type="InterPro" id="IPR004412">
    <property type="entry name" value="GatA"/>
</dbReference>
<evidence type="ECO:0000256" key="3">
    <source>
        <dbReference type="ARBA" id="ARBA00022741"/>
    </source>
</evidence>
<feature type="active site" description="Acyl-ester intermediate" evidence="7">
    <location>
        <position position="177"/>
    </location>
</feature>
<keyword evidence="2 7" id="KW-0436">Ligase</keyword>
<dbReference type="GO" id="GO:0050567">
    <property type="term" value="F:glutaminyl-tRNA synthase (glutamine-hydrolyzing) activity"/>
    <property type="evidence" value="ECO:0007669"/>
    <property type="project" value="UniProtKB-UniRule"/>
</dbReference>
<dbReference type="Proteomes" id="UP000177457">
    <property type="component" value="Unassembled WGS sequence"/>
</dbReference>
<dbReference type="HAMAP" id="MF_00120">
    <property type="entry name" value="GatA"/>
    <property type="match status" value="1"/>
</dbReference>
<sequence>MQLNELTIAQARVGLDKRQFSSVELTRACLDRIEKRNKTINAFITVTRDLALHEAKEADKLITKGKQQPLTGIPFGVKDAICVKDVRSTGAAKILDNYVPPFEATVISKIRAHGAVLVGKQNCDAFGHGASNENSMYGPVRNPHDETKVAGGSSGGSAAAVADGMCLFSVAEDTGGSIRFPASFCGIVGLRPSYGRNSRYGVMPMASSLDTVGPMAKTVEDVALLEEIMAGQDSRDATTVGEQVPSYSKKLRTPNSELRTLKIGLPKEYWELEGLDSEVKRIIEEKIKRLQDQKIKIVEVSLPHTKYAIAVYYIIVPSEDSSNLGRLDGIRYGMQAKHQTLYEAYARSRAQGFPEEVKRRIMIGTYTLSAGYYDAYYRKAQRVRTLIKQDFEKVFEEVDVLLTPTSPFPAFGIGEKANDPLAMYLADIFVSPSAVAGMPALSVPAGETKAGLPVGVQVIGPRMGEAAVLQIGGLLQEVQSHKS</sequence>
<evidence type="ECO:0000313" key="10">
    <source>
        <dbReference type="Proteomes" id="UP000177457"/>
    </source>
</evidence>
<dbReference type="STRING" id="1798683.A3C90_03780"/>
<reference evidence="9 10" key="1">
    <citation type="journal article" date="2016" name="Nat. Commun.">
        <title>Thousands of microbial genomes shed light on interconnected biogeochemical processes in an aquifer system.</title>
        <authorList>
            <person name="Anantharaman K."/>
            <person name="Brown C.T."/>
            <person name="Hug L.A."/>
            <person name="Sharon I."/>
            <person name="Castelle C.J."/>
            <person name="Probst A.J."/>
            <person name="Thomas B.C."/>
            <person name="Singh A."/>
            <person name="Wilkins M.J."/>
            <person name="Karaoz U."/>
            <person name="Brodie E.L."/>
            <person name="Williams K.H."/>
            <person name="Hubbard S.S."/>
            <person name="Banfield J.F."/>
        </authorList>
    </citation>
    <scope>NUCLEOTIDE SEQUENCE [LARGE SCALE GENOMIC DNA]</scope>
</reference>
<comment type="subunit">
    <text evidence="7">Heterotrimer of A, B and C subunits.</text>
</comment>
<feature type="active site" description="Charge relay system" evidence="7">
    <location>
        <position position="78"/>
    </location>
</feature>
<comment type="function">
    <text evidence="7">Allows the formation of correctly charged Gln-tRNA(Gln) through the transamidation of misacylated Glu-tRNA(Gln) in organisms which lack glutaminyl-tRNA synthetase. The reaction takes place in the presence of glutamine and ATP through an activated gamma-phospho-Glu-tRNA(Gln).</text>
</comment>
<keyword evidence="5 7" id="KW-0648">Protein biosynthesis</keyword>